<dbReference type="PROSITE" id="PS51292">
    <property type="entry name" value="ZF_RING_CH"/>
    <property type="match status" value="1"/>
</dbReference>
<dbReference type="Ensembl" id="ENSSANT00000061181.1">
    <property type="protein sequence ID" value="ENSSANP00000057493.1"/>
    <property type="gene ID" value="ENSSANG00000028800.1"/>
</dbReference>
<keyword evidence="5" id="KW-0808">Transferase</keyword>
<proteinExistence type="predicted"/>
<dbReference type="InterPro" id="IPR013083">
    <property type="entry name" value="Znf_RING/FYVE/PHD"/>
</dbReference>
<keyword evidence="6" id="KW-0812">Transmembrane</keyword>
<evidence type="ECO:0000256" key="3">
    <source>
        <dbReference type="ARBA" id="ARBA00004906"/>
    </source>
</evidence>
<dbReference type="SUPFAM" id="SSF57850">
    <property type="entry name" value="RING/U-box"/>
    <property type="match status" value="1"/>
</dbReference>
<dbReference type="GO" id="GO:0008270">
    <property type="term" value="F:zinc ion binding"/>
    <property type="evidence" value="ECO:0007669"/>
    <property type="project" value="UniProtKB-KW"/>
</dbReference>
<dbReference type="InterPro" id="IPR046356">
    <property type="entry name" value="MARCHF4/9/11"/>
</dbReference>
<evidence type="ECO:0000313" key="15">
    <source>
        <dbReference type="Ensembl" id="ENSSANP00000057493.1"/>
    </source>
</evidence>
<feature type="compositionally biased region" description="Basic and acidic residues" evidence="13">
    <location>
        <begin position="254"/>
        <end position="263"/>
    </location>
</feature>
<evidence type="ECO:0000256" key="11">
    <source>
        <dbReference type="ARBA" id="ARBA00022989"/>
    </source>
</evidence>
<name>A0A671PEU5_9TELE</name>
<dbReference type="InterPro" id="IPR047904">
    <property type="entry name" value="MARCHF9_RING_CH-C4HC3"/>
</dbReference>
<keyword evidence="16" id="KW-1185">Reference proteome</keyword>
<protein>
    <recommendedName>
        <fullName evidence="4">RING-type E3 ubiquitin transferase</fullName>
        <ecNumber evidence="4">2.3.2.27</ecNumber>
    </recommendedName>
</protein>
<evidence type="ECO:0000256" key="13">
    <source>
        <dbReference type="SAM" id="MobiDB-lite"/>
    </source>
</evidence>
<dbReference type="CDD" id="cd16811">
    <property type="entry name" value="RING_CH-C4HC3_MARCH4_9"/>
    <property type="match status" value="1"/>
</dbReference>
<keyword evidence="7" id="KW-0479">Metal-binding</keyword>
<dbReference type="PANTHER" id="PTHR46053:SF3">
    <property type="entry name" value="E3 UBIQUITIN-PROTEIN LIGASE MARCHF4"/>
    <property type="match status" value="1"/>
</dbReference>
<reference evidence="15" key="1">
    <citation type="submission" date="2025-08" db="UniProtKB">
        <authorList>
            <consortium name="Ensembl"/>
        </authorList>
    </citation>
    <scope>IDENTIFICATION</scope>
</reference>
<evidence type="ECO:0000256" key="1">
    <source>
        <dbReference type="ARBA" id="ARBA00000900"/>
    </source>
</evidence>
<dbReference type="PANTHER" id="PTHR46053">
    <property type="entry name" value="E3 UBIQUITIN-PROTEIN LIGASE MARCH4-LIKE"/>
    <property type="match status" value="1"/>
</dbReference>
<evidence type="ECO:0000256" key="5">
    <source>
        <dbReference type="ARBA" id="ARBA00022679"/>
    </source>
</evidence>
<organism evidence="15 16">
    <name type="scientific">Sinocyclocheilus anshuiensis</name>
    <dbReference type="NCBI Taxonomy" id="1608454"/>
    <lineage>
        <taxon>Eukaryota</taxon>
        <taxon>Metazoa</taxon>
        <taxon>Chordata</taxon>
        <taxon>Craniata</taxon>
        <taxon>Vertebrata</taxon>
        <taxon>Euteleostomi</taxon>
        <taxon>Actinopterygii</taxon>
        <taxon>Neopterygii</taxon>
        <taxon>Teleostei</taxon>
        <taxon>Ostariophysi</taxon>
        <taxon>Cypriniformes</taxon>
        <taxon>Cyprinidae</taxon>
        <taxon>Cyprininae</taxon>
        <taxon>Sinocyclocheilus</taxon>
    </lineage>
</organism>
<dbReference type="UniPathway" id="UPA00143"/>
<evidence type="ECO:0000256" key="7">
    <source>
        <dbReference type="ARBA" id="ARBA00022723"/>
    </source>
</evidence>
<keyword evidence="8" id="KW-0863">Zinc-finger</keyword>
<feature type="domain" description="RING-CH-type" evidence="14">
    <location>
        <begin position="112"/>
        <end position="172"/>
    </location>
</feature>
<feature type="region of interest" description="Disordered" evidence="13">
    <location>
        <begin position="254"/>
        <end position="278"/>
    </location>
</feature>
<evidence type="ECO:0000256" key="6">
    <source>
        <dbReference type="ARBA" id="ARBA00022692"/>
    </source>
</evidence>
<evidence type="ECO:0000256" key="4">
    <source>
        <dbReference type="ARBA" id="ARBA00012483"/>
    </source>
</evidence>
<keyword evidence="12" id="KW-0472">Membrane</keyword>
<evidence type="ECO:0000256" key="10">
    <source>
        <dbReference type="ARBA" id="ARBA00022833"/>
    </source>
</evidence>
<dbReference type="Pfam" id="PF12906">
    <property type="entry name" value="RINGv"/>
    <property type="match status" value="1"/>
</dbReference>
<dbReference type="Gene3D" id="3.30.40.10">
    <property type="entry name" value="Zinc/RING finger domain, C3HC4 (zinc finger)"/>
    <property type="match status" value="1"/>
</dbReference>
<dbReference type="SMART" id="SM00744">
    <property type="entry name" value="RINGv"/>
    <property type="match status" value="1"/>
</dbReference>
<keyword evidence="9" id="KW-0833">Ubl conjugation pathway</keyword>
<dbReference type="EC" id="2.3.2.27" evidence="4"/>
<feature type="region of interest" description="Disordered" evidence="13">
    <location>
        <begin position="72"/>
        <end position="99"/>
    </location>
</feature>
<evidence type="ECO:0000256" key="2">
    <source>
        <dbReference type="ARBA" id="ARBA00004127"/>
    </source>
</evidence>
<accession>A0A671PEU5</accession>
<sequence>SGLPCLDSPRSWMLRGQGMLKSRCCVLFSDLKVFLLGPQAPTNPMSGQTARISPYASDNNNTLRAHRLRHWSTPSTEDPVGPEEAVDGSGWTGPAAEEFPKDRRDDRFSFISYAEGTPVCRICFQGPEQGELLSPCRCSGSIRSTHQPCLIKWISERGSWTCELCYYKYQVIAISTKNPLQHIQQTSFHVTQELSELSKQKLTVNPNESLFSAALIVHEGPSVFRIFHRWQAVNQQWKVLNYDKKRDSEELKKNSLLHQREPAGADVSPSPSSLMAAAGTPALDDSYQTDTLADGPALPDQHCPYNLLHLLSHLRPHEARSPTSNISTNTTKPREVVMRVTTV</sequence>
<dbReference type="GO" id="GO:0016567">
    <property type="term" value="P:protein ubiquitination"/>
    <property type="evidence" value="ECO:0007669"/>
    <property type="project" value="UniProtKB-UniPathway"/>
</dbReference>
<keyword evidence="11" id="KW-1133">Transmembrane helix</keyword>
<keyword evidence="10" id="KW-0862">Zinc</keyword>
<evidence type="ECO:0000256" key="8">
    <source>
        <dbReference type="ARBA" id="ARBA00022771"/>
    </source>
</evidence>
<dbReference type="GO" id="GO:0012505">
    <property type="term" value="C:endomembrane system"/>
    <property type="evidence" value="ECO:0007669"/>
    <property type="project" value="UniProtKB-SubCell"/>
</dbReference>
<comment type="subcellular location">
    <subcellularLocation>
        <location evidence="2">Endomembrane system</location>
        <topology evidence="2">Multi-pass membrane protein</topology>
    </subcellularLocation>
</comment>
<dbReference type="Proteomes" id="UP000472260">
    <property type="component" value="Unassembled WGS sequence"/>
</dbReference>
<evidence type="ECO:0000256" key="12">
    <source>
        <dbReference type="ARBA" id="ARBA00023136"/>
    </source>
</evidence>
<comment type="pathway">
    <text evidence="3">Protein modification; protein ubiquitination.</text>
</comment>
<comment type="catalytic activity">
    <reaction evidence="1">
        <text>S-ubiquitinyl-[E2 ubiquitin-conjugating enzyme]-L-cysteine + [acceptor protein]-L-lysine = [E2 ubiquitin-conjugating enzyme]-L-cysteine + N(6)-ubiquitinyl-[acceptor protein]-L-lysine.</text>
        <dbReference type="EC" id="2.3.2.27"/>
    </reaction>
</comment>
<evidence type="ECO:0000256" key="9">
    <source>
        <dbReference type="ARBA" id="ARBA00022786"/>
    </source>
</evidence>
<dbReference type="InterPro" id="IPR011016">
    <property type="entry name" value="Znf_RING-CH"/>
</dbReference>
<dbReference type="GO" id="GO:0061630">
    <property type="term" value="F:ubiquitin protein ligase activity"/>
    <property type="evidence" value="ECO:0007669"/>
    <property type="project" value="UniProtKB-EC"/>
</dbReference>
<evidence type="ECO:0000259" key="14">
    <source>
        <dbReference type="PROSITE" id="PS51292"/>
    </source>
</evidence>
<evidence type="ECO:0000313" key="16">
    <source>
        <dbReference type="Proteomes" id="UP000472260"/>
    </source>
</evidence>
<reference evidence="15" key="2">
    <citation type="submission" date="2025-09" db="UniProtKB">
        <authorList>
            <consortium name="Ensembl"/>
        </authorList>
    </citation>
    <scope>IDENTIFICATION</scope>
</reference>
<dbReference type="AlphaFoldDB" id="A0A671PEU5"/>